<dbReference type="Proteomes" id="UP000812966">
    <property type="component" value="Unassembled WGS sequence"/>
</dbReference>
<gene>
    <name evidence="2" type="ORF">FFLO_03400</name>
</gene>
<protein>
    <submittedName>
        <fullName evidence="2">Uncharacterized protein</fullName>
    </submittedName>
</protein>
<sequence length="539" mass="56988">MSSRGRNPSRPSNTGFKVVPAHAPHSAYLGKAKKLKESLIERARIKKSFAKALKKEGLQSERLGRGQDSGPAQGYGGNGHSRGSSLNSRGRGSGRGGGNVGGRPGGGKGGSRSSVIKQDGIRKLVQLSRKTKPNADPSTRSAATESTATKTPAPKRTVVPESESDESELESGEERAPRPSKTQSRNTAPNADDDEEDDGFFDDDDVEGDMIDSRVSLRGNKGKGKGRADRVDQDGAMSMSEDEDEGNNVKRSRERSRAGPPPGDDDQDEDDEEVFLPYTNSNSNPSLRGRPGSTRGASTSTSSRGRNHLQGSNRGARPTSSSSTSTPVYGAGRPRPWGTDGVASMSHPGSGSGSMGTVTRPKGKKDKGNPNFTFLGRMGDDNGDSRDREGRMGVRAGRTEGGQQEVPPKAVVVNNTPFRGKPLHSHKPPGSTPSSTHPNSTTTTTTDNNNNNSRSTLTLRDLKRTAYLGPAKTSSSASSAFGAVHPGRTKRTLQKQQQHQQPGGRAGVVGGRRNASGGARQPRLGARMGALLQEIERRG</sequence>
<feature type="compositionally biased region" description="Low complexity" evidence="1">
    <location>
        <begin position="137"/>
        <end position="154"/>
    </location>
</feature>
<organism evidence="2 3">
    <name type="scientific">Filobasidium floriforme</name>
    <dbReference type="NCBI Taxonomy" id="5210"/>
    <lineage>
        <taxon>Eukaryota</taxon>
        <taxon>Fungi</taxon>
        <taxon>Dikarya</taxon>
        <taxon>Basidiomycota</taxon>
        <taxon>Agaricomycotina</taxon>
        <taxon>Tremellomycetes</taxon>
        <taxon>Filobasidiales</taxon>
        <taxon>Filobasidiaceae</taxon>
        <taxon>Filobasidium</taxon>
    </lineage>
</organism>
<accession>A0A8K0JKU0</accession>
<name>A0A8K0JKU0_9TREE</name>
<reference evidence="2" key="1">
    <citation type="submission" date="2020-04" db="EMBL/GenBank/DDBJ databases">
        <title>Analysis of mating type loci in Filobasidium floriforme.</title>
        <authorList>
            <person name="Nowrousian M."/>
        </authorList>
    </citation>
    <scope>NUCLEOTIDE SEQUENCE</scope>
    <source>
        <strain evidence="2">CBS 6242</strain>
    </source>
</reference>
<feature type="compositionally biased region" description="Acidic residues" evidence="1">
    <location>
        <begin position="263"/>
        <end position="274"/>
    </location>
</feature>
<feature type="compositionally biased region" description="Low complexity" evidence="1">
    <location>
        <begin position="288"/>
        <end position="304"/>
    </location>
</feature>
<feature type="compositionally biased region" description="Low complexity" evidence="1">
    <location>
        <begin position="1"/>
        <end position="13"/>
    </location>
</feature>
<feature type="compositionally biased region" description="Low complexity" evidence="1">
    <location>
        <begin position="428"/>
        <end position="458"/>
    </location>
</feature>
<feature type="region of interest" description="Disordered" evidence="1">
    <location>
        <begin position="51"/>
        <end position="527"/>
    </location>
</feature>
<keyword evidence="3" id="KW-1185">Reference proteome</keyword>
<comment type="caution">
    <text evidence="2">The sequence shown here is derived from an EMBL/GenBank/DDBJ whole genome shotgun (WGS) entry which is preliminary data.</text>
</comment>
<dbReference type="PANTHER" id="PTHR41805:SF1">
    <property type="entry name" value="RRNA-PROCESSING PROTEIN FYV7"/>
    <property type="match status" value="1"/>
</dbReference>
<dbReference type="AlphaFoldDB" id="A0A8K0JKU0"/>
<feature type="compositionally biased region" description="Low complexity" evidence="1">
    <location>
        <begin position="494"/>
        <end position="503"/>
    </location>
</feature>
<feature type="compositionally biased region" description="Low complexity" evidence="1">
    <location>
        <begin position="81"/>
        <end position="90"/>
    </location>
</feature>
<proteinExistence type="predicted"/>
<feature type="compositionally biased region" description="Gly residues" evidence="1">
    <location>
        <begin position="91"/>
        <end position="110"/>
    </location>
</feature>
<evidence type="ECO:0000313" key="3">
    <source>
        <dbReference type="Proteomes" id="UP000812966"/>
    </source>
</evidence>
<feature type="compositionally biased region" description="Low complexity" evidence="1">
    <location>
        <begin position="511"/>
        <end position="520"/>
    </location>
</feature>
<evidence type="ECO:0000256" key="1">
    <source>
        <dbReference type="SAM" id="MobiDB-lite"/>
    </source>
</evidence>
<feature type="compositionally biased region" description="Polar residues" evidence="1">
    <location>
        <begin position="180"/>
        <end position="189"/>
    </location>
</feature>
<dbReference type="EMBL" id="JABELV010000062">
    <property type="protein sequence ID" value="KAG7539683.1"/>
    <property type="molecule type" value="Genomic_DNA"/>
</dbReference>
<feature type="compositionally biased region" description="Basic and acidic residues" evidence="1">
    <location>
        <begin position="378"/>
        <end position="392"/>
    </location>
</feature>
<feature type="region of interest" description="Disordered" evidence="1">
    <location>
        <begin position="1"/>
        <end position="31"/>
    </location>
</feature>
<feature type="compositionally biased region" description="Acidic residues" evidence="1">
    <location>
        <begin position="162"/>
        <end position="171"/>
    </location>
</feature>
<feature type="compositionally biased region" description="Acidic residues" evidence="1">
    <location>
        <begin position="191"/>
        <end position="210"/>
    </location>
</feature>
<dbReference type="PANTHER" id="PTHR41805">
    <property type="entry name" value="EXPRESSED PROTEIN"/>
    <property type="match status" value="1"/>
</dbReference>
<feature type="compositionally biased region" description="Basic and acidic residues" evidence="1">
    <location>
        <begin position="53"/>
        <end position="65"/>
    </location>
</feature>
<evidence type="ECO:0000313" key="2">
    <source>
        <dbReference type="EMBL" id="KAG7539683.1"/>
    </source>
</evidence>